<dbReference type="RefSeq" id="WP_130022433.1">
    <property type="nucleotide sequence ID" value="NZ_SEWF01000025.1"/>
</dbReference>
<keyword evidence="1" id="KW-0472">Membrane</keyword>
<dbReference type="OrthoDB" id="960070at2"/>
<dbReference type="AlphaFoldDB" id="A0A4Q5LXX1"/>
<dbReference type="Proteomes" id="UP000293162">
    <property type="component" value="Unassembled WGS sequence"/>
</dbReference>
<keyword evidence="3" id="KW-1185">Reference proteome</keyword>
<proteinExistence type="predicted"/>
<name>A0A4Q5LXX1_9BACT</name>
<sequence>MEHKFDDFFRKKIDGAEDSLPENSAFDEHLFWGELQKKLDKPQRKSWWQWVAVAACLGGLIVGIVSVSTTKQEIPVTTDTKIIEPPKEVPNPVAVVVPEKTKVKIDKTRKKEAIQLKKELKIEVEQLAVKMNLTPVTAPIIKQDSIHFKPVMAEVKPQFRTIHVNEISNIDKAPIPQPKFKVRFAVRNQH</sequence>
<organism evidence="2 3">
    <name type="scientific">Emticicia agri</name>
    <dbReference type="NCBI Taxonomy" id="2492393"/>
    <lineage>
        <taxon>Bacteria</taxon>
        <taxon>Pseudomonadati</taxon>
        <taxon>Bacteroidota</taxon>
        <taxon>Cytophagia</taxon>
        <taxon>Cytophagales</taxon>
        <taxon>Leadbetterellaceae</taxon>
        <taxon>Emticicia</taxon>
    </lineage>
</organism>
<keyword evidence="1" id="KW-1133">Transmembrane helix</keyword>
<evidence type="ECO:0000313" key="2">
    <source>
        <dbReference type="EMBL" id="RYU94499.1"/>
    </source>
</evidence>
<keyword evidence="1" id="KW-0812">Transmembrane</keyword>
<comment type="caution">
    <text evidence="2">The sequence shown here is derived from an EMBL/GenBank/DDBJ whole genome shotgun (WGS) entry which is preliminary data.</text>
</comment>
<feature type="transmembrane region" description="Helical" evidence="1">
    <location>
        <begin position="47"/>
        <end position="67"/>
    </location>
</feature>
<evidence type="ECO:0000313" key="3">
    <source>
        <dbReference type="Proteomes" id="UP000293162"/>
    </source>
</evidence>
<dbReference type="EMBL" id="SEWF01000025">
    <property type="protein sequence ID" value="RYU94499.1"/>
    <property type="molecule type" value="Genomic_DNA"/>
</dbReference>
<accession>A0A4Q5LXX1</accession>
<evidence type="ECO:0000256" key="1">
    <source>
        <dbReference type="SAM" id="Phobius"/>
    </source>
</evidence>
<protein>
    <submittedName>
        <fullName evidence="2">Uncharacterized protein</fullName>
    </submittedName>
</protein>
<reference evidence="2 3" key="1">
    <citation type="submission" date="2019-02" db="EMBL/GenBank/DDBJ databases">
        <title>Bacterial novel species Emticicia sp. 17J42-9 isolated from soil.</title>
        <authorList>
            <person name="Jung H.-Y."/>
        </authorList>
    </citation>
    <scope>NUCLEOTIDE SEQUENCE [LARGE SCALE GENOMIC DNA]</scope>
    <source>
        <strain evidence="2 3">17J42-9</strain>
    </source>
</reference>
<gene>
    <name evidence="2" type="ORF">EWM59_17005</name>
</gene>